<keyword evidence="5" id="KW-0028">Amino-acid biosynthesis</keyword>
<dbReference type="Pfam" id="PF24621">
    <property type="entry name" value="DHQS_C"/>
    <property type="match status" value="1"/>
</dbReference>
<dbReference type="CDD" id="cd08195">
    <property type="entry name" value="DHQS"/>
    <property type="match status" value="1"/>
</dbReference>
<name>A0ABP0JF97_9DINO</name>
<dbReference type="InterPro" id="IPR030960">
    <property type="entry name" value="DHQS/DOIS_N"/>
</dbReference>
<dbReference type="EC" id="4.2.3.4" evidence="4"/>
<dbReference type="EMBL" id="CAXAMM010000638">
    <property type="protein sequence ID" value="CAK8988308.1"/>
    <property type="molecule type" value="Genomic_DNA"/>
</dbReference>
<evidence type="ECO:0000259" key="11">
    <source>
        <dbReference type="Pfam" id="PF24621"/>
    </source>
</evidence>
<evidence type="ECO:0000256" key="6">
    <source>
        <dbReference type="ARBA" id="ARBA00023027"/>
    </source>
</evidence>
<feature type="chain" id="PRO_5045029165" description="3-dehydroquinate synthase" evidence="9">
    <location>
        <begin position="23"/>
        <end position="583"/>
    </location>
</feature>
<comment type="catalytic activity">
    <reaction evidence="1">
        <text>7-phospho-2-dehydro-3-deoxy-D-arabino-heptonate = 3-dehydroquinate + phosphate</text>
        <dbReference type="Rhea" id="RHEA:21968"/>
        <dbReference type="ChEBI" id="CHEBI:32364"/>
        <dbReference type="ChEBI" id="CHEBI:43474"/>
        <dbReference type="ChEBI" id="CHEBI:58394"/>
        <dbReference type="EC" id="4.2.3.4"/>
    </reaction>
</comment>
<dbReference type="NCBIfam" id="TIGR01357">
    <property type="entry name" value="aroB"/>
    <property type="match status" value="1"/>
</dbReference>
<comment type="cofactor">
    <cofactor evidence="2">
        <name>NAD(+)</name>
        <dbReference type="ChEBI" id="CHEBI:57540"/>
    </cofactor>
</comment>
<organism evidence="14 15">
    <name type="scientific">Durusdinium trenchii</name>
    <dbReference type="NCBI Taxonomy" id="1381693"/>
    <lineage>
        <taxon>Eukaryota</taxon>
        <taxon>Sar</taxon>
        <taxon>Alveolata</taxon>
        <taxon>Dinophyceae</taxon>
        <taxon>Suessiales</taxon>
        <taxon>Symbiodiniaceae</taxon>
        <taxon>Durusdinium</taxon>
    </lineage>
</organism>
<evidence type="ECO:0000256" key="9">
    <source>
        <dbReference type="SAM" id="SignalP"/>
    </source>
</evidence>
<keyword evidence="6" id="KW-0520">NAD</keyword>
<reference evidence="14 15" key="1">
    <citation type="submission" date="2024-02" db="EMBL/GenBank/DDBJ databases">
        <authorList>
            <person name="Chen Y."/>
            <person name="Shah S."/>
            <person name="Dougan E. K."/>
            <person name="Thang M."/>
            <person name="Chan C."/>
        </authorList>
    </citation>
    <scope>NUCLEOTIDE SEQUENCE [LARGE SCALE GENOMIC DNA]</scope>
</reference>
<keyword evidence="15" id="KW-1185">Reference proteome</keyword>
<accession>A0ABP0JF97</accession>
<dbReference type="InterPro" id="IPR016037">
    <property type="entry name" value="DHQ_synth_AroB"/>
</dbReference>
<dbReference type="Gene3D" id="3.40.50.1970">
    <property type="match status" value="1"/>
</dbReference>
<evidence type="ECO:0000256" key="7">
    <source>
        <dbReference type="ARBA" id="ARBA00023141"/>
    </source>
</evidence>
<dbReference type="PANTHER" id="PTHR43622:SF7">
    <property type="entry name" value="3-DEHYDROQUINATE SYNTHASE, CHLOROPLASTIC"/>
    <property type="match status" value="1"/>
</dbReference>
<evidence type="ECO:0000259" key="10">
    <source>
        <dbReference type="Pfam" id="PF01761"/>
    </source>
</evidence>
<comment type="pathway">
    <text evidence="3">Metabolic intermediate biosynthesis; chorismate biosynthesis; chorismate from D-erythrose 4-phosphate and phosphoenolpyruvate: step 2/7.</text>
</comment>
<evidence type="ECO:0000313" key="14">
    <source>
        <dbReference type="EMBL" id="CAK9012892.1"/>
    </source>
</evidence>
<evidence type="ECO:0000256" key="2">
    <source>
        <dbReference type="ARBA" id="ARBA00001911"/>
    </source>
</evidence>
<evidence type="ECO:0000313" key="12">
    <source>
        <dbReference type="EMBL" id="CAK8988308.1"/>
    </source>
</evidence>
<feature type="domain" description="3-dehydroquinate synthase N-terminal" evidence="10">
    <location>
        <begin position="284"/>
        <end position="395"/>
    </location>
</feature>
<dbReference type="SUPFAM" id="SSF56796">
    <property type="entry name" value="Dehydroquinate synthase-like"/>
    <property type="match status" value="1"/>
</dbReference>
<dbReference type="EMBL" id="CAXAMM010003501">
    <property type="protein sequence ID" value="CAK9000133.1"/>
    <property type="molecule type" value="Genomic_DNA"/>
</dbReference>
<dbReference type="Gene3D" id="1.20.1090.10">
    <property type="entry name" value="Dehydroquinate synthase-like - alpha domain"/>
    <property type="match status" value="1"/>
</dbReference>
<feature type="signal peptide" evidence="9">
    <location>
        <begin position="1"/>
        <end position="22"/>
    </location>
</feature>
<dbReference type="HAMAP" id="MF_00110">
    <property type="entry name" value="DHQ_synthase"/>
    <property type="match status" value="1"/>
</dbReference>
<feature type="domain" description="3-dehydroquinate synthase C-terminal" evidence="11">
    <location>
        <begin position="397"/>
        <end position="544"/>
    </location>
</feature>
<feature type="non-terminal residue" evidence="14">
    <location>
        <position position="1"/>
    </location>
</feature>
<evidence type="ECO:0000313" key="15">
    <source>
        <dbReference type="Proteomes" id="UP001642464"/>
    </source>
</evidence>
<evidence type="ECO:0000256" key="5">
    <source>
        <dbReference type="ARBA" id="ARBA00022605"/>
    </source>
</evidence>
<evidence type="ECO:0000256" key="8">
    <source>
        <dbReference type="ARBA" id="ARBA00023239"/>
    </source>
</evidence>
<dbReference type="InterPro" id="IPR050071">
    <property type="entry name" value="Dehydroquinate_synthase"/>
</dbReference>
<evidence type="ECO:0000256" key="4">
    <source>
        <dbReference type="ARBA" id="ARBA00013031"/>
    </source>
</evidence>
<comment type="caution">
    <text evidence="14">The sequence shown here is derived from an EMBL/GenBank/DDBJ whole genome shotgun (WGS) entry which is preliminary data.</text>
</comment>
<dbReference type="PANTHER" id="PTHR43622">
    <property type="entry name" value="3-DEHYDROQUINATE SYNTHASE"/>
    <property type="match status" value="1"/>
</dbReference>
<keyword evidence="8" id="KW-0456">Lyase</keyword>
<proteinExistence type="inferred from homology"/>
<gene>
    <name evidence="14" type="ORF">SCF082_LOCUS11701</name>
    <name evidence="12" type="ORF">SCF082_LOCUS1336</name>
    <name evidence="13" type="ORF">SCF082_LOCUS6369</name>
</gene>
<sequence>IFFPLIVVGTLFVAMQTSSVQGGHWHHRHHGYYSTSYYRGWYGGYPSYSYSGFYAPYRLHHHYHHYYRHYRRAAWAPSWSSYGFMPYGYAYATYRPYVYTAPSYVGYAAYIPSYSYAAPAYSYTPVSTVVVARPRPVYVTATYGTYGYACDPCCGFFSFTVFHRGARHALNALRHRLRRLPDDDVAGRGVAPGLIPGNEDVHLVLQSSTRDVVAVDLGPRSYEIIIERGILASAAGSISEWVDRAYPGQSPRCAHLITDENVRSIAQTVATSLTESGWQTSESVIPPGEPSKNLEVATQILENLAERHADRRTVVIAVGGGVVGDLAGFVAATYARGVPFVQVPTTLLADVDSSVGGKTGVNLPQGKNLVGAFHQPLGVLIDPETLTSLPVREYRAGLAEVVKYGVILDAEFFEALEEHRARINDRDPGILTHAIGRSCRLKADVVEQDEYEQTGLRAVLNYGHTFAHAFEALAGYGELLHGEAVSMGMICASELAARLGRIPAELTERQRSLLSDLGLPVDVPALEKMTVPNVIERMRRDKKSVAGKLRFVLPTRLGHVELVDDVPESMVEGVLADAGLPPA</sequence>
<protein>
    <recommendedName>
        <fullName evidence="4">3-dehydroquinate synthase</fullName>
        <ecNumber evidence="4">4.2.3.4</ecNumber>
    </recommendedName>
</protein>
<dbReference type="InterPro" id="IPR056179">
    <property type="entry name" value="DHQS_C"/>
</dbReference>
<dbReference type="EMBL" id="CAXAMM010006971">
    <property type="protein sequence ID" value="CAK9012892.1"/>
    <property type="molecule type" value="Genomic_DNA"/>
</dbReference>
<keyword evidence="9" id="KW-0732">Signal</keyword>
<evidence type="ECO:0000256" key="1">
    <source>
        <dbReference type="ARBA" id="ARBA00001393"/>
    </source>
</evidence>
<evidence type="ECO:0000256" key="3">
    <source>
        <dbReference type="ARBA" id="ARBA00004661"/>
    </source>
</evidence>
<dbReference type="Pfam" id="PF01761">
    <property type="entry name" value="DHQ_synthase"/>
    <property type="match status" value="1"/>
</dbReference>
<dbReference type="Proteomes" id="UP001642464">
    <property type="component" value="Unassembled WGS sequence"/>
</dbReference>
<keyword evidence="7" id="KW-0057">Aromatic amino acid biosynthesis</keyword>
<evidence type="ECO:0000313" key="13">
    <source>
        <dbReference type="EMBL" id="CAK9000133.1"/>
    </source>
</evidence>